<proteinExistence type="predicted"/>
<dbReference type="GO" id="GO:0010411">
    <property type="term" value="P:xyloglucan metabolic process"/>
    <property type="evidence" value="ECO:0007669"/>
    <property type="project" value="TreeGrafter"/>
</dbReference>
<dbReference type="InterPro" id="IPR015943">
    <property type="entry name" value="WD40/YVTN_repeat-like_dom_sf"/>
</dbReference>
<organism evidence="4">
    <name type="scientific">Solibacter usitatus (strain Ellin6076)</name>
    <dbReference type="NCBI Taxonomy" id="234267"/>
    <lineage>
        <taxon>Bacteria</taxon>
        <taxon>Pseudomonadati</taxon>
        <taxon>Acidobacteriota</taxon>
        <taxon>Terriglobia</taxon>
        <taxon>Bryobacterales</taxon>
        <taxon>Solibacteraceae</taxon>
        <taxon>Candidatus Solibacter</taxon>
    </lineage>
</organism>
<evidence type="ECO:0000256" key="1">
    <source>
        <dbReference type="ARBA" id="ARBA00022737"/>
    </source>
</evidence>
<keyword evidence="1" id="KW-0677">Repeat</keyword>
<dbReference type="InterPro" id="IPR036278">
    <property type="entry name" value="Sialidase_sf"/>
</dbReference>
<reference evidence="4" key="1">
    <citation type="submission" date="2006-10" db="EMBL/GenBank/DDBJ databases">
        <title>Complete sequence of Solibacter usitatus Ellin6076.</title>
        <authorList>
            <consortium name="US DOE Joint Genome Institute"/>
            <person name="Copeland A."/>
            <person name="Lucas S."/>
            <person name="Lapidus A."/>
            <person name="Barry K."/>
            <person name="Detter J.C."/>
            <person name="Glavina del Rio T."/>
            <person name="Hammon N."/>
            <person name="Israni S."/>
            <person name="Dalin E."/>
            <person name="Tice H."/>
            <person name="Pitluck S."/>
            <person name="Thompson L.S."/>
            <person name="Brettin T."/>
            <person name="Bruce D."/>
            <person name="Han C."/>
            <person name="Tapia R."/>
            <person name="Gilna P."/>
            <person name="Schmutz J."/>
            <person name="Larimer F."/>
            <person name="Land M."/>
            <person name="Hauser L."/>
            <person name="Kyrpides N."/>
            <person name="Mikhailova N."/>
            <person name="Janssen P.H."/>
            <person name="Kuske C.R."/>
            <person name="Richardson P."/>
        </authorList>
    </citation>
    <scope>NUCLEOTIDE SEQUENCE</scope>
    <source>
        <strain evidence="4">Ellin6076</strain>
    </source>
</reference>
<feature type="region of interest" description="Disordered" evidence="2">
    <location>
        <begin position="977"/>
        <end position="1002"/>
    </location>
</feature>
<protein>
    <recommendedName>
        <fullName evidence="3">Sortilin N-terminal domain-containing protein</fullName>
    </recommendedName>
</protein>
<sequence length="1066" mass="112260">MHWRSIGPPRAGRARALAGVPSQPNVAYIGFDNGGVWRSTDFGSTWVPLFDQQPTGSIGAIAVAASNPNVIYVGSGAGIIRPDLATGDGMYKSTDAGKTWTHLGLRDSQMIADIEVDPRNPNRLFVAALGHPYGPNAERGIFRSTDGGATFQKVLYKDEYTSGNDVRIDPKDPNTVYAALWQQQQGFYENGAFGGSDGGIYKSTDGGTTWKQLTAGLPPIIEANLAVAPSNSKILYATVAAGTPPGAAPAAGRGGGRGGRGGGGGAIALYKSTDAGDHWALAAPNPDPRPLARIGGGDLPTISVDPKNENVIYSCSTVFWRTEDGGKTWSAVRGAPGGDDYQKSWINPENPNIIFLVADQGGVLSANRGESWSNWYNQPTAAMYHVTADNAFPYRLCGGQQDSGSACVDSRGMDGEITFHDWHPVGIEEYGMAAPDPKNPDLVYGGKVTVYNRLTAQKAAVGPGRGGAPAANEPPARTVRTQPLIWSPKDPNILYYGTAGVWKTINGGHSWTPISGDLTRQTWETPENAGKYAPTVTASPMGTVTAIAPSPLDVNVLWAGTGDGLIQFTTDGGAKWTNVTPPAIKAWTRIFNMDAGHFDTKTAYAAANTLRLDDMNPHFWRTHDGGKTWTEINNGISGGAVANSIREDPRKKGLLYAATDTQVWVSFDDGDHWQSLRLDMPAISVRDIQVKDDASCMCSDLVAGTHGRGFWILDDVTPLRQAADAAAASNAFLFKPATAVRVRFATNDPTPWPPEVHAGENPPAGAVIDYYLPGPASGEVKLEILNPQGKVVRSYTSNDTGRNPDPAIDPVAYNKVCQQTPTAPDCANPLYWVGATQVLKTGAGMHRFLWDMHYDPIPGGGGGGRGGGGGGNGAVPHRTYTGVNSPWVAPGAYSVRLTANGQSLTQPITVKMDPRVKITPAVQQIFTLTTQMETRAATAAAAYKEARAMLDKVKARPLSPANDTLIKQLEDIAPVAAPDAGGGRAGRGGGGGGFGAPAEPLPPPTLATIGGQMVGAVMAMQGAEMPPTAAQLQACTQQDAAYTALMARWSALKAKVSPPKAAPPAK</sequence>
<dbReference type="HOGENOM" id="CLU_004847_0_0_0"/>
<dbReference type="KEGG" id="sus:Acid_4623"/>
<dbReference type="STRING" id="234267.Acid_4623"/>
<dbReference type="AlphaFoldDB" id="Q01XN3"/>
<dbReference type="PANTHER" id="PTHR43739:SF5">
    <property type="entry name" value="EXO-ALPHA-SIALIDASE"/>
    <property type="match status" value="1"/>
</dbReference>
<dbReference type="CDD" id="cd15482">
    <property type="entry name" value="Sialidase_non-viral"/>
    <property type="match status" value="2"/>
</dbReference>
<gene>
    <name evidence="4" type="ordered locus">Acid_4623</name>
</gene>
<evidence type="ECO:0000313" key="4">
    <source>
        <dbReference type="EMBL" id="ABJ85582.1"/>
    </source>
</evidence>
<name>Q01XN3_SOLUE</name>
<feature type="compositionally biased region" description="Gly residues" evidence="2">
    <location>
        <begin position="980"/>
        <end position="995"/>
    </location>
</feature>
<dbReference type="eggNOG" id="COG4447">
    <property type="taxonomic scope" value="Bacteria"/>
</dbReference>
<dbReference type="InterPro" id="IPR052025">
    <property type="entry name" value="Xyloglucanase_GH74"/>
</dbReference>
<dbReference type="EMBL" id="CP000473">
    <property type="protein sequence ID" value="ABJ85582.1"/>
    <property type="molecule type" value="Genomic_DNA"/>
</dbReference>
<feature type="domain" description="Sortilin N-terminal" evidence="3">
    <location>
        <begin position="90"/>
        <end position="215"/>
    </location>
</feature>
<dbReference type="Pfam" id="PF15902">
    <property type="entry name" value="Sortilin-Vps10"/>
    <property type="match status" value="1"/>
</dbReference>
<dbReference type="PANTHER" id="PTHR43739">
    <property type="entry name" value="XYLOGLUCANASE (EUROFUNG)"/>
    <property type="match status" value="1"/>
</dbReference>
<dbReference type="Gene3D" id="2.130.10.10">
    <property type="entry name" value="YVTN repeat-like/Quinoprotein amine dehydrogenase"/>
    <property type="match status" value="4"/>
</dbReference>
<evidence type="ECO:0000259" key="3">
    <source>
        <dbReference type="Pfam" id="PF15902"/>
    </source>
</evidence>
<dbReference type="InterPro" id="IPR031778">
    <property type="entry name" value="Sortilin_N"/>
</dbReference>
<accession>Q01XN3</accession>
<evidence type="ECO:0000256" key="2">
    <source>
        <dbReference type="SAM" id="MobiDB-lite"/>
    </source>
</evidence>
<dbReference type="InParanoid" id="Q01XN3"/>
<dbReference type="SUPFAM" id="SSF50939">
    <property type="entry name" value="Sialidases"/>
    <property type="match status" value="2"/>
</dbReference>